<dbReference type="EMBL" id="JAVALS010000003">
    <property type="protein sequence ID" value="MDP5226776.1"/>
    <property type="molecule type" value="Genomic_DNA"/>
</dbReference>
<keyword evidence="6 8" id="KW-1133">Transmembrane helix</keyword>
<evidence type="ECO:0000256" key="8">
    <source>
        <dbReference type="SAM" id="Phobius"/>
    </source>
</evidence>
<keyword evidence="7 8" id="KW-0472">Membrane</keyword>
<name>A0ABT9IMG2_9MICC</name>
<comment type="subcellular location">
    <subcellularLocation>
        <location evidence="1">Cell membrane</location>
        <topology evidence="1">Multi-pass membrane protein</topology>
    </subcellularLocation>
</comment>
<evidence type="ECO:0000256" key="4">
    <source>
        <dbReference type="ARBA" id="ARBA00022475"/>
    </source>
</evidence>
<accession>A0ABT9IMG2</accession>
<protein>
    <submittedName>
        <fullName evidence="9">Iron chelate uptake ABC transporter family permease subunit</fullName>
    </submittedName>
</protein>
<comment type="similarity">
    <text evidence="2">Belongs to the binding-protein-dependent transport system permease family. FecCD subfamily.</text>
</comment>
<dbReference type="InterPro" id="IPR000522">
    <property type="entry name" value="ABC_transptr_permease_BtuC"/>
</dbReference>
<evidence type="ECO:0000256" key="1">
    <source>
        <dbReference type="ARBA" id="ARBA00004651"/>
    </source>
</evidence>
<dbReference type="Gene3D" id="1.10.3470.10">
    <property type="entry name" value="ABC transporter involved in vitamin B12 uptake, BtuC"/>
    <property type="match status" value="1"/>
</dbReference>
<dbReference type="Pfam" id="PF01032">
    <property type="entry name" value="FecCD"/>
    <property type="match status" value="1"/>
</dbReference>
<dbReference type="PANTHER" id="PTHR30472:SF24">
    <property type="entry name" value="FERRIC ENTEROBACTIN TRANSPORT SYSTEM PERMEASE PROTEIN FEPG"/>
    <property type="match status" value="1"/>
</dbReference>
<dbReference type="PANTHER" id="PTHR30472">
    <property type="entry name" value="FERRIC ENTEROBACTIN TRANSPORT SYSTEM PERMEASE PROTEIN"/>
    <property type="match status" value="1"/>
</dbReference>
<dbReference type="RefSeq" id="WP_305995832.1">
    <property type="nucleotide sequence ID" value="NZ_JAVALS010000003.1"/>
</dbReference>
<evidence type="ECO:0000256" key="5">
    <source>
        <dbReference type="ARBA" id="ARBA00022692"/>
    </source>
</evidence>
<feature type="transmembrane region" description="Helical" evidence="8">
    <location>
        <begin position="143"/>
        <end position="165"/>
    </location>
</feature>
<sequence>MRIRPLTLTLAALVPLLVFASVLLGSYVVTVPDLITIVSRHLNGERGIPGASFIVLDTKIPRAVLAAFAGAAFGLSGGTFQTLLRNPLASPDVIGVSSGASAGAVAAIVLFGARGITASLSALVGALLVALLIHSLSRGEGSAGLRLILAGIGVGAALQAVVQFLMSRTDIRTASDVLLWVSGSLNPASGDRITVLFVAMLALVPALALLARPLRVLELGDDAAAGLGVNVSRVRLGLLVVAVALAAFGTAAAGPLAFVAFLALPLARQLDPRAGLLAAALSGAVVVLVADFVGANVAPLLLGGSVLPVGIVTGALGAPFLLWLLVSPAGRTRRKVA</sequence>
<dbReference type="SUPFAM" id="SSF81345">
    <property type="entry name" value="ABC transporter involved in vitamin B12 uptake, BtuC"/>
    <property type="match status" value="1"/>
</dbReference>
<organism evidence="9 10">
    <name type="scientific">Arthrobacter horti</name>
    <dbReference type="NCBI Taxonomy" id="3068273"/>
    <lineage>
        <taxon>Bacteria</taxon>
        <taxon>Bacillati</taxon>
        <taxon>Actinomycetota</taxon>
        <taxon>Actinomycetes</taxon>
        <taxon>Micrococcales</taxon>
        <taxon>Micrococcaceae</taxon>
        <taxon>Arthrobacter</taxon>
    </lineage>
</organism>
<keyword evidence="5 8" id="KW-0812">Transmembrane</keyword>
<feature type="transmembrane region" description="Helical" evidence="8">
    <location>
        <begin position="193"/>
        <end position="211"/>
    </location>
</feature>
<feature type="transmembrane region" description="Helical" evidence="8">
    <location>
        <begin position="301"/>
        <end position="326"/>
    </location>
</feature>
<reference evidence="9 10" key="1">
    <citation type="submission" date="2023-08" db="EMBL/GenBank/DDBJ databases">
        <title>Arthrobacter horti sp. nov., isolated from forest soil.</title>
        <authorList>
            <person name="Park M."/>
        </authorList>
    </citation>
    <scope>NUCLEOTIDE SEQUENCE [LARGE SCALE GENOMIC DNA]</scope>
    <source>
        <strain evidence="9 10">YJM1</strain>
    </source>
</reference>
<feature type="transmembrane region" description="Helical" evidence="8">
    <location>
        <begin position="120"/>
        <end position="137"/>
    </location>
</feature>
<dbReference type="InterPro" id="IPR037294">
    <property type="entry name" value="ABC_BtuC-like"/>
</dbReference>
<comment type="caution">
    <text evidence="9">The sequence shown here is derived from an EMBL/GenBank/DDBJ whole genome shotgun (WGS) entry which is preliminary data.</text>
</comment>
<evidence type="ECO:0000256" key="7">
    <source>
        <dbReference type="ARBA" id="ARBA00023136"/>
    </source>
</evidence>
<evidence type="ECO:0000313" key="10">
    <source>
        <dbReference type="Proteomes" id="UP001232725"/>
    </source>
</evidence>
<gene>
    <name evidence="9" type="ORF">Q9R02_06395</name>
</gene>
<feature type="transmembrane region" description="Helical" evidence="8">
    <location>
        <begin position="276"/>
        <end position="295"/>
    </location>
</feature>
<keyword evidence="3" id="KW-0813">Transport</keyword>
<keyword evidence="4" id="KW-1003">Cell membrane</keyword>
<proteinExistence type="inferred from homology"/>
<evidence type="ECO:0000256" key="6">
    <source>
        <dbReference type="ARBA" id="ARBA00022989"/>
    </source>
</evidence>
<evidence type="ECO:0000256" key="3">
    <source>
        <dbReference type="ARBA" id="ARBA00022448"/>
    </source>
</evidence>
<keyword evidence="10" id="KW-1185">Reference proteome</keyword>
<evidence type="ECO:0000313" key="9">
    <source>
        <dbReference type="EMBL" id="MDP5226776.1"/>
    </source>
</evidence>
<evidence type="ECO:0000256" key="2">
    <source>
        <dbReference type="ARBA" id="ARBA00007935"/>
    </source>
</evidence>
<feature type="transmembrane region" description="Helical" evidence="8">
    <location>
        <begin position="236"/>
        <end position="264"/>
    </location>
</feature>
<dbReference type="Proteomes" id="UP001232725">
    <property type="component" value="Unassembled WGS sequence"/>
</dbReference>